<sequence length="51" mass="5850">MSEQNHLRTEENPRIDKARILKDRLEKNTPKGMPRAAKAGGRRPVRVPSRS</sequence>
<dbReference type="Proteomes" id="UP000250241">
    <property type="component" value="Chromosome"/>
</dbReference>
<name>A0A2Z5R1V5_9MICC</name>
<organism evidence="2 3">
    <name type="scientific">Rothia aeria</name>
    <dbReference type="NCBI Taxonomy" id="172042"/>
    <lineage>
        <taxon>Bacteria</taxon>
        <taxon>Bacillati</taxon>
        <taxon>Actinomycetota</taxon>
        <taxon>Actinomycetes</taxon>
        <taxon>Micrococcales</taxon>
        <taxon>Micrococcaceae</taxon>
        <taxon>Rothia</taxon>
    </lineage>
</organism>
<evidence type="ECO:0000313" key="2">
    <source>
        <dbReference type="EMBL" id="BAV88673.1"/>
    </source>
</evidence>
<proteinExistence type="predicted"/>
<keyword evidence="3" id="KW-1185">Reference proteome</keyword>
<dbReference type="EMBL" id="AP017895">
    <property type="protein sequence ID" value="BAV88673.1"/>
    <property type="molecule type" value="Genomic_DNA"/>
</dbReference>
<feature type="compositionally biased region" description="Basic and acidic residues" evidence="1">
    <location>
        <begin position="1"/>
        <end position="29"/>
    </location>
</feature>
<accession>A0A2Z5R1V5</accession>
<feature type="region of interest" description="Disordered" evidence="1">
    <location>
        <begin position="1"/>
        <end position="51"/>
    </location>
</feature>
<protein>
    <submittedName>
        <fullName evidence="2">Uncharacterized protein</fullName>
    </submittedName>
</protein>
<evidence type="ECO:0000256" key="1">
    <source>
        <dbReference type="SAM" id="MobiDB-lite"/>
    </source>
</evidence>
<dbReference type="AlphaFoldDB" id="A0A2Z5R1V5"/>
<reference evidence="2 3" key="1">
    <citation type="submission" date="2016-10" db="EMBL/GenBank/DDBJ databases">
        <title>Genome sequence of Rothia aeria strain JCM11412.</title>
        <authorList>
            <person name="Nambu T."/>
        </authorList>
    </citation>
    <scope>NUCLEOTIDE SEQUENCE [LARGE SCALE GENOMIC DNA]</scope>
    <source>
        <strain evidence="2 3">JCM 11412</strain>
    </source>
</reference>
<evidence type="ECO:0000313" key="3">
    <source>
        <dbReference type="Proteomes" id="UP000250241"/>
    </source>
</evidence>
<dbReference type="KEGG" id="raj:RA11412_2374"/>
<gene>
    <name evidence="2" type="ORF">RA11412_2374</name>
</gene>